<evidence type="ECO:0000313" key="7">
    <source>
        <dbReference type="Proteomes" id="UP000660862"/>
    </source>
</evidence>
<dbReference type="InterPro" id="IPR016024">
    <property type="entry name" value="ARM-type_fold"/>
</dbReference>
<dbReference type="EMBL" id="BMER01000005">
    <property type="protein sequence ID" value="GGH00628.1"/>
    <property type="molecule type" value="Genomic_DNA"/>
</dbReference>
<dbReference type="Pfam" id="PF23500">
    <property type="entry name" value="DUF7133"/>
    <property type="match status" value="1"/>
</dbReference>
<dbReference type="PANTHER" id="PTHR33546">
    <property type="entry name" value="LARGE, MULTIFUNCTIONAL SECRETED PROTEIN-RELATED"/>
    <property type="match status" value="1"/>
</dbReference>
<keyword evidence="1 4" id="KW-0349">Heme</keyword>
<dbReference type="PANTHER" id="PTHR33546:SF1">
    <property type="entry name" value="LARGE, MULTIFUNCTIONAL SECRETED PROTEIN"/>
    <property type="match status" value="1"/>
</dbReference>
<dbReference type="Gene3D" id="2.120.10.30">
    <property type="entry name" value="TolB, C-terminal domain"/>
    <property type="match status" value="1"/>
</dbReference>
<name>A0A917I003_9SPHI</name>
<keyword evidence="3 4" id="KW-0408">Iron</keyword>
<dbReference type="InterPro" id="IPR013427">
    <property type="entry name" value="Haem-bd_dom_put"/>
</dbReference>
<keyword evidence="2 4" id="KW-0479">Metal-binding</keyword>
<dbReference type="InterPro" id="IPR009056">
    <property type="entry name" value="Cyt_c-like_dom"/>
</dbReference>
<dbReference type="InterPro" id="IPR011041">
    <property type="entry name" value="Quinoprot_gluc/sorb_DH_b-prop"/>
</dbReference>
<evidence type="ECO:0000256" key="2">
    <source>
        <dbReference type="ARBA" id="ARBA00022723"/>
    </source>
</evidence>
<dbReference type="GO" id="GO:0046872">
    <property type="term" value="F:metal ion binding"/>
    <property type="evidence" value="ECO:0007669"/>
    <property type="project" value="UniProtKB-KW"/>
</dbReference>
<proteinExistence type="predicted"/>
<dbReference type="Proteomes" id="UP000660862">
    <property type="component" value="Unassembled WGS sequence"/>
</dbReference>
<evidence type="ECO:0000256" key="3">
    <source>
        <dbReference type="ARBA" id="ARBA00023004"/>
    </source>
</evidence>
<evidence type="ECO:0000259" key="5">
    <source>
        <dbReference type="PROSITE" id="PS51007"/>
    </source>
</evidence>
<dbReference type="SUPFAM" id="SSF48371">
    <property type="entry name" value="ARM repeat"/>
    <property type="match status" value="1"/>
</dbReference>
<gene>
    <name evidence="6" type="ORF">GCM10007415_40720</name>
</gene>
<reference evidence="6" key="1">
    <citation type="journal article" date="2014" name="Int. J. Syst. Evol. Microbiol.">
        <title>Complete genome sequence of Corynebacterium casei LMG S-19264T (=DSM 44701T), isolated from a smear-ripened cheese.</title>
        <authorList>
            <consortium name="US DOE Joint Genome Institute (JGI-PGF)"/>
            <person name="Walter F."/>
            <person name="Albersmeier A."/>
            <person name="Kalinowski J."/>
            <person name="Ruckert C."/>
        </authorList>
    </citation>
    <scope>NUCLEOTIDE SEQUENCE</scope>
    <source>
        <strain evidence="6">CGMCC 1.12195</strain>
    </source>
</reference>
<dbReference type="NCBIfam" id="TIGR02604">
    <property type="entry name" value="Piru_Ver_Nterm"/>
    <property type="match status" value="1"/>
</dbReference>
<keyword evidence="7" id="KW-1185">Reference proteome</keyword>
<dbReference type="InterPro" id="IPR055557">
    <property type="entry name" value="DUF7133"/>
</dbReference>
<evidence type="ECO:0000313" key="6">
    <source>
        <dbReference type="EMBL" id="GGH00628.1"/>
    </source>
</evidence>
<dbReference type="PROSITE" id="PS51007">
    <property type="entry name" value="CYTC"/>
    <property type="match status" value="1"/>
</dbReference>
<dbReference type="InterPro" id="IPR036909">
    <property type="entry name" value="Cyt_c-like_dom_sf"/>
</dbReference>
<dbReference type="GO" id="GO:0020037">
    <property type="term" value="F:heme binding"/>
    <property type="evidence" value="ECO:0007669"/>
    <property type="project" value="InterPro"/>
</dbReference>
<reference evidence="6" key="2">
    <citation type="submission" date="2020-09" db="EMBL/GenBank/DDBJ databases">
        <authorList>
            <person name="Sun Q."/>
            <person name="Zhou Y."/>
        </authorList>
    </citation>
    <scope>NUCLEOTIDE SEQUENCE</scope>
    <source>
        <strain evidence="6">CGMCC 1.12195</strain>
    </source>
</reference>
<dbReference type="SUPFAM" id="SSF50952">
    <property type="entry name" value="Soluble quinoprotein glucose dehydrogenase"/>
    <property type="match status" value="1"/>
</dbReference>
<evidence type="ECO:0000256" key="1">
    <source>
        <dbReference type="ARBA" id="ARBA00022617"/>
    </source>
</evidence>
<dbReference type="Gene3D" id="1.25.10.10">
    <property type="entry name" value="Leucine-rich Repeat Variant"/>
    <property type="match status" value="1"/>
</dbReference>
<sequence>MVFYNQEKRVTMINKIFFGLLLLSLFGVWAACHSEQEAQTGAKLFVANDLEATIWAESPMFYNPTNIDVDIRGRIWVTEAVNYRNFNNDSAKHLSHPAGDRIIIMEDTDGDGVADSSKVFVQDKDMVSPLGISVIGNKVIVSCSPSVIIYTDIDGDDKPDSKEVFLTGFGGLDHDHGLHTGIPGPDGKWYFITGNAGSHVVTDKSGWTLRSGSVYNGGSPYNTSNTPAQQSDDGKIWTGGVVFRINPDGTGLEVLGHNFRNSYEVAVDSYGNMWQNDNDDEVDACRVSWIMEGGNAGFFSETGTRTWRADRRPGQSIQTAHWHQDDPGVMPVGKIYGAGAPTGMVVNESDALGEAYRGLLLSADAGRNAIFGFRPKPDGAGYDLSDGSPFIASTPTDNESYRWNDVVENTEKWFRPSDVAIGTDGAIYVADWYDPIVGGHQMMDSIGYGRIYRIAPKSKKLIAPKIDLSQTSGQLDAFLSPAINVRNQGFERLKTQGPGILPSLTKLLASENPYHRARTVWLMAQLGEEGINKTVDLLQDDDAGIRLTAFRALRQADRSPLMDYAGKMAADPSPAVRREVILALRGVPFEQSKTVILKLIDGFDGEDPAYLNALGIALKGKEQQVYAELIQHAGNPEPENWSKAFAAIVWELHPDQAAPALKKRALDEKLGIADRKKALVALGFISTKEAALSMLGLLASTDKEIGGSAQWWLQFRKTNDWKSYLNNWQSPTDKTLAAQPEVLNYYEQFKDEDNGLDAKRQLAKQLAGSKTGKLYLIDLAASELLPEVMKEELKDQLLTDDDRNFKALAAHYFDANDTVSYDVDEVAKLSTDADKGKTLFIANCVVCHKIGAVGQEIGPDLTHIQTKFDKKAILDGIIHPAAAVAFGSEPYLVLLKNGAAIYGLLLSDGPVVTVMDTYGKQYVMDASTVAGKRHLNTSIMPSPSHIPLTPQDAADISAYLLLHDKDLGK</sequence>
<dbReference type="NCBIfam" id="TIGR02603">
    <property type="entry name" value="CxxCH_TIGR02603"/>
    <property type="match status" value="1"/>
</dbReference>
<dbReference type="InterPro" id="IPR011989">
    <property type="entry name" value="ARM-like"/>
</dbReference>
<dbReference type="Pfam" id="PF13646">
    <property type="entry name" value="HEAT_2"/>
    <property type="match status" value="1"/>
</dbReference>
<dbReference type="GO" id="GO:0009055">
    <property type="term" value="F:electron transfer activity"/>
    <property type="evidence" value="ECO:0007669"/>
    <property type="project" value="InterPro"/>
</dbReference>
<protein>
    <recommendedName>
        <fullName evidence="5">Cytochrome c domain-containing protein</fullName>
    </recommendedName>
</protein>
<dbReference type="AlphaFoldDB" id="A0A917I003"/>
<organism evidence="6 7">
    <name type="scientific">Parapedobacter pyrenivorans</name>
    <dbReference type="NCBI Taxonomy" id="1305674"/>
    <lineage>
        <taxon>Bacteria</taxon>
        <taxon>Pseudomonadati</taxon>
        <taxon>Bacteroidota</taxon>
        <taxon>Sphingobacteriia</taxon>
        <taxon>Sphingobacteriales</taxon>
        <taxon>Sphingobacteriaceae</taxon>
        <taxon>Parapedobacter</taxon>
    </lineage>
</organism>
<feature type="domain" description="Cytochrome c" evidence="5">
    <location>
        <begin position="831"/>
        <end position="964"/>
    </location>
</feature>
<dbReference type="SUPFAM" id="SSF46626">
    <property type="entry name" value="Cytochrome c"/>
    <property type="match status" value="1"/>
</dbReference>
<dbReference type="InterPro" id="IPR013428">
    <property type="entry name" value="Membrane-bound_put_N"/>
</dbReference>
<evidence type="ECO:0000256" key="4">
    <source>
        <dbReference type="PROSITE-ProRule" id="PRU00433"/>
    </source>
</evidence>
<accession>A0A917I003</accession>
<dbReference type="InterPro" id="IPR011042">
    <property type="entry name" value="6-blade_b-propeller_TolB-like"/>
</dbReference>
<dbReference type="Pfam" id="PF00034">
    <property type="entry name" value="Cytochrom_C"/>
    <property type="match status" value="1"/>
</dbReference>
<dbReference type="Gene3D" id="1.10.760.10">
    <property type="entry name" value="Cytochrome c-like domain"/>
    <property type="match status" value="1"/>
</dbReference>
<comment type="caution">
    <text evidence="6">The sequence shown here is derived from an EMBL/GenBank/DDBJ whole genome shotgun (WGS) entry which is preliminary data.</text>
</comment>